<dbReference type="AlphaFoldDB" id="A0A813HGX5"/>
<keyword evidence="3" id="KW-1185">Reference proteome</keyword>
<feature type="region of interest" description="Disordered" evidence="1">
    <location>
        <begin position="1"/>
        <end position="71"/>
    </location>
</feature>
<gene>
    <name evidence="2" type="ORF">PGLA1383_LOCUS52761</name>
</gene>
<evidence type="ECO:0000256" key="1">
    <source>
        <dbReference type="SAM" id="MobiDB-lite"/>
    </source>
</evidence>
<dbReference type="EMBL" id="CAJNNV010031692">
    <property type="protein sequence ID" value="CAE8637395.1"/>
    <property type="molecule type" value="Genomic_DNA"/>
</dbReference>
<sequence>RECSRELLRQKLRQLGARPAAGPAGSLQAASARHHHGQRRSDGLPAGRPLAASSGHGQAAPSRGPRARYGDPKRCHGCLCKWRAVAVGSSTAS</sequence>
<accession>A0A813HGX5</accession>
<dbReference type="Proteomes" id="UP000654075">
    <property type="component" value="Unassembled WGS sequence"/>
</dbReference>
<evidence type="ECO:0000313" key="3">
    <source>
        <dbReference type="Proteomes" id="UP000654075"/>
    </source>
</evidence>
<proteinExistence type="predicted"/>
<comment type="caution">
    <text evidence="2">The sequence shown here is derived from an EMBL/GenBank/DDBJ whole genome shotgun (WGS) entry which is preliminary data.</text>
</comment>
<name>A0A813HGX5_POLGL</name>
<organism evidence="2 3">
    <name type="scientific">Polarella glacialis</name>
    <name type="common">Dinoflagellate</name>
    <dbReference type="NCBI Taxonomy" id="89957"/>
    <lineage>
        <taxon>Eukaryota</taxon>
        <taxon>Sar</taxon>
        <taxon>Alveolata</taxon>
        <taxon>Dinophyceae</taxon>
        <taxon>Suessiales</taxon>
        <taxon>Suessiaceae</taxon>
        <taxon>Polarella</taxon>
    </lineage>
</organism>
<protein>
    <submittedName>
        <fullName evidence="2">Uncharacterized protein</fullName>
    </submittedName>
</protein>
<feature type="non-terminal residue" evidence="2">
    <location>
        <position position="93"/>
    </location>
</feature>
<evidence type="ECO:0000313" key="2">
    <source>
        <dbReference type="EMBL" id="CAE8637395.1"/>
    </source>
</evidence>
<reference evidence="2" key="1">
    <citation type="submission" date="2021-02" db="EMBL/GenBank/DDBJ databases">
        <authorList>
            <person name="Dougan E. K."/>
            <person name="Rhodes N."/>
            <person name="Thang M."/>
            <person name="Chan C."/>
        </authorList>
    </citation>
    <scope>NUCLEOTIDE SEQUENCE</scope>
</reference>